<dbReference type="Proteomes" id="UP000646827">
    <property type="component" value="Unassembled WGS sequence"/>
</dbReference>
<evidence type="ECO:0000256" key="3">
    <source>
        <dbReference type="RuleBase" id="RU003932"/>
    </source>
</evidence>
<dbReference type="PROSITE" id="PS51388">
    <property type="entry name" value="GED"/>
    <property type="match status" value="1"/>
</dbReference>
<dbReference type="EMBL" id="JAEPRB010000181">
    <property type="protein sequence ID" value="KAG2219389.1"/>
    <property type="molecule type" value="Genomic_DNA"/>
</dbReference>
<dbReference type="GO" id="GO:0016020">
    <property type="term" value="C:membrane"/>
    <property type="evidence" value="ECO:0007669"/>
    <property type="project" value="TreeGrafter"/>
</dbReference>
<dbReference type="GO" id="GO:0005874">
    <property type="term" value="C:microtubule"/>
    <property type="evidence" value="ECO:0007669"/>
    <property type="project" value="TreeGrafter"/>
</dbReference>
<dbReference type="GO" id="GO:0016559">
    <property type="term" value="P:peroxisome fission"/>
    <property type="evidence" value="ECO:0007669"/>
    <property type="project" value="TreeGrafter"/>
</dbReference>
<evidence type="ECO:0000313" key="7">
    <source>
        <dbReference type="EMBL" id="KAG2219389.1"/>
    </source>
</evidence>
<protein>
    <recommendedName>
        <fullName evidence="9">Dynamin GTPase</fullName>
    </recommendedName>
</protein>
<comment type="similarity">
    <text evidence="3">Belongs to the TRAFAC class dynamin-like GTPase superfamily. Dynamin/Fzo/YdjA family.</text>
</comment>
<dbReference type="InterPro" id="IPR001401">
    <property type="entry name" value="Dynamin_GTPase"/>
</dbReference>
<dbReference type="InterPro" id="IPR022812">
    <property type="entry name" value="Dynamin"/>
</dbReference>
<dbReference type="Pfam" id="PF02212">
    <property type="entry name" value="GED"/>
    <property type="match status" value="1"/>
</dbReference>
<evidence type="ECO:0000256" key="2">
    <source>
        <dbReference type="ARBA" id="ARBA00023134"/>
    </source>
</evidence>
<dbReference type="InterPro" id="IPR030381">
    <property type="entry name" value="G_DYNAMIN_dom"/>
</dbReference>
<dbReference type="PROSITE" id="PS00410">
    <property type="entry name" value="G_DYNAMIN_1"/>
    <property type="match status" value="1"/>
</dbReference>
<evidence type="ECO:0000259" key="5">
    <source>
        <dbReference type="PROSITE" id="PS51388"/>
    </source>
</evidence>
<comment type="caution">
    <text evidence="7">The sequence shown here is derived from an EMBL/GenBank/DDBJ whole genome shotgun (WGS) entry which is preliminary data.</text>
</comment>
<dbReference type="PANTHER" id="PTHR11566">
    <property type="entry name" value="DYNAMIN"/>
    <property type="match status" value="1"/>
</dbReference>
<feature type="compositionally biased region" description="Low complexity" evidence="4">
    <location>
        <begin position="553"/>
        <end position="574"/>
    </location>
</feature>
<dbReference type="Pfam" id="PF01031">
    <property type="entry name" value="Dynamin_M"/>
    <property type="match status" value="1"/>
</dbReference>
<dbReference type="GO" id="GO:0008017">
    <property type="term" value="F:microtubule binding"/>
    <property type="evidence" value="ECO:0007669"/>
    <property type="project" value="TreeGrafter"/>
</dbReference>
<dbReference type="InterPro" id="IPR045063">
    <property type="entry name" value="Dynamin_N"/>
</dbReference>
<dbReference type="GO" id="GO:0005777">
    <property type="term" value="C:peroxisome"/>
    <property type="evidence" value="ECO:0007669"/>
    <property type="project" value="TreeGrafter"/>
</dbReference>
<keyword evidence="1 3" id="KW-0547">Nucleotide-binding</keyword>
<accession>A0A8H7RX18</accession>
<evidence type="ECO:0000256" key="1">
    <source>
        <dbReference type="ARBA" id="ARBA00022741"/>
    </source>
</evidence>
<dbReference type="SMART" id="SM00053">
    <property type="entry name" value="DYNc"/>
    <property type="match status" value="1"/>
</dbReference>
<dbReference type="Gene3D" id="3.40.50.300">
    <property type="entry name" value="P-loop containing nucleotide triphosphate hydrolases"/>
    <property type="match status" value="1"/>
</dbReference>
<evidence type="ECO:0000256" key="4">
    <source>
        <dbReference type="SAM" id="MobiDB-lite"/>
    </source>
</evidence>
<dbReference type="OrthoDB" id="5061070at2759"/>
<dbReference type="PROSITE" id="PS51718">
    <property type="entry name" value="G_DYNAMIN_2"/>
    <property type="match status" value="1"/>
</dbReference>
<dbReference type="GO" id="GO:0048312">
    <property type="term" value="P:intracellular distribution of mitochondria"/>
    <property type="evidence" value="ECO:0007669"/>
    <property type="project" value="TreeGrafter"/>
</dbReference>
<dbReference type="InterPro" id="IPR003130">
    <property type="entry name" value="GED"/>
</dbReference>
<name>A0A8H7RX18_9FUNG</name>
<dbReference type="PRINTS" id="PR00195">
    <property type="entry name" value="DYNAMIN"/>
</dbReference>
<dbReference type="AlphaFoldDB" id="A0A8H7RX18"/>
<dbReference type="GO" id="GO:0003924">
    <property type="term" value="F:GTPase activity"/>
    <property type="evidence" value="ECO:0007669"/>
    <property type="project" value="InterPro"/>
</dbReference>
<dbReference type="InterPro" id="IPR000375">
    <property type="entry name" value="Dynamin_stalk"/>
</dbReference>
<dbReference type="InterPro" id="IPR019762">
    <property type="entry name" value="Dynamin_GTPase_CS"/>
</dbReference>
<gene>
    <name evidence="7" type="ORF">INT45_010965</name>
</gene>
<feature type="non-terminal residue" evidence="7">
    <location>
        <position position="1"/>
    </location>
</feature>
<dbReference type="InterPro" id="IPR027417">
    <property type="entry name" value="P-loop_NTPase"/>
</dbReference>
<dbReference type="CDD" id="cd08771">
    <property type="entry name" value="DLP_1"/>
    <property type="match status" value="1"/>
</dbReference>
<organism evidence="7 8">
    <name type="scientific">Circinella minor</name>
    <dbReference type="NCBI Taxonomy" id="1195481"/>
    <lineage>
        <taxon>Eukaryota</taxon>
        <taxon>Fungi</taxon>
        <taxon>Fungi incertae sedis</taxon>
        <taxon>Mucoromycota</taxon>
        <taxon>Mucoromycotina</taxon>
        <taxon>Mucoromycetes</taxon>
        <taxon>Mucorales</taxon>
        <taxon>Lichtheimiaceae</taxon>
        <taxon>Circinella</taxon>
    </lineage>
</organism>
<dbReference type="GO" id="GO:0000266">
    <property type="term" value="P:mitochondrial fission"/>
    <property type="evidence" value="ECO:0007669"/>
    <property type="project" value="TreeGrafter"/>
</dbReference>
<sequence length="727" mass="81319">GNDSLDLPQIITVGSQSAGKSSVLENIVQRDFLPRGSGIVTRRPLVLQLVTLPTSATEEDYGEFLHVPNKRFYDFTQVRQEIEQDTARIAGSNKGISRQPIHLKIYSKKVLNLTMVDLPGLTKVKINEMIEKKGLDEKYWTKIYISFLIFIKKKKKKGDQPADIEKQIRSLVLDYISKPNSVILAVSPANTDIANSDSLKLARKVDPAGKRTIGVITKLDLMDAGTNALDILTGRAFPLKLGFIGLVNRSQQDILTNKSMKDAIKTEEDFFQKHPAYKGIATRCGSTYLAKQLNSILVAHIREKLPDMRSKLSAMIGQTQHELAQYGDPAFIGSAHKGSLVLKMLTMFSTQFTASIDGTSPEISTKELSGGARIYFIFNNIFGHALDAIIPCSNITNDDIRTAIRNSTGPRCSLFVPELAFDLLVRPQIRLLEAPSLRCVDMAFQELSKICHTCGTKELLRFPKLHSKLIDVVSDLLHERLTPTSTYVKSLIDLECAYINTNHPDFPGATGAMHELEKSRNKSRPKKQNENLKMNGINNSTMTTDTIRRTERSSSITSTTSTTTGTPIPTLPGTSPSKDSFLNYFFGGASRTDRPVLGHNERQQQNNMEGELESHFGNNFTLESGEDLFAQSSDKEDMEVELIRTLIISYFNIVRKTIQDLVPKAIMHLLVNFTRESVQNRLVSELYREDLFNDLLLEDSAIAAERTRCKAMLDMYRKAFVIISESL</sequence>
<dbReference type="Pfam" id="PF00350">
    <property type="entry name" value="Dynamin_N"/>
    <property type="match status" value="1"/>
</dbReference>
<evidence type="ECO:0000259" key="6">
    <source>
        <dbReference type="PROSITE" id="PS51718"/>
    </source>
</evidence>
<keyword evidence="2 3" id="KW-0342">GTP-binding</keyword>
<proteinExistence type="inferred from homology"/>
<dbReference type="PANTHER" id="PTHR11566:SF235">
    <property type="entry name" value="DYNAMIN-RELATED PROTEIN DNM1"/>
    <property type="match status" value="1"/>
</dbReference>
<feature type="region of interest" description="Disordered" evidence="4">
    <location>
        <begin position="509"/>
        <end position="574"/>
    </location>
</feature>
<evidence type="ECO:0008006" key="9">
    <source>
        <dbReference type="Google" id="ProtNLM"/>
    </source>
</evidence>
<dbReference type="GO" id="GO:0005525">
    <property type="term" value="F:GTP binding"/>
    <property type="evidence" value="ECO:0007669"/>
    <property type="project" value="UniProtKB-KW"/>
</dbReference>
<dbReference type="Gene3D" id="1.20.120.1240">
    <property type="entry name" value="Dynamin, middle domain"/>
    <property type="match status" value="1"/>
</dbReference>
<reference evidence="7 8" key="1">
    <citation type="submission" date="2020-12" db="EMBL/GenBank/DDBJ databases">
        <title>Metabolic potential, ecology and presence of endohyphal bacteria is reflected in genomic diversity of Mucoromycotina.</title>
        <authorList>
            <person name="Muszewska A."/>
            <person name="Okrasinska A."/>
            <person name="Steczkiewicz K."/>
            <person name="Drgas O."/>
            <person name="Orlowska M."/>
            <person name="Perlinska-Lenart U."/>
            <person name="Aleksandrzak-Piekarczyk T."/>
            <person name="Szatraj K."/>
            <person name="Zielenkiewicz U."/>
            <person name="Pilsyk S."/>
            <person name="Malc E."/>
            <person name="Mieczkowski P."/>
            <person name="Kruszewska J.S."/>
            <person name="Biernat P."/>
            <person name="Pawlowska J."/>
        </authorList>
    </citation>
    <scope>NUCLEOTIDE SEQUENCE [LARGE SCALE GENOMIC DNA]</scope>
    <source>
        <strain evidence="7 8">CBS 142.35</strain>
    </source>
</reference>
<dbReference type="GO" id="GO:0006897">
    <property type="term" value="P:endocytosis"/>
    <property type="evidence" value="ECO:0007669"/>
    <property type="project" value="TreeGrafter"/>
</dbReference>
<dbReference type="SUPFAM" id="SSF52540">
    <property type="entry name" value="P-loop containing nucleoside triphosphate hydrolases"/>
    <property type="match status" value="1"/>
</dbReference>
<feature type="domain" description="GED" evidence="5">
    <location>
        <begin position="640"/>
        <end position="727"/>
    </location>
</feature>
<evidence type="ECO:0000313" key="8">
    <source>
        <dbReference type="Proteomes" id="UP000646827"/>
    </source>
</evidence>
<dbReference type="InterPro" id="IPR020850">
    <property type="entry name" value="GED_dom"/>
</dbReference>
<keyword evidence="8" id="KW-1185">Reference proteome</keyword>
<dbReference type="GO" id="GO:0005739">
    <property type="term" value="C:mitochondrion"/>
    <property type="evidence" value="ECO:0007669"/>
    <property type="project" value="TreeGrafter"/>
</dbReference>
<feature type="domain" description="Dynamin-type G" evidence="6">
    <location>
        <begin position="4"/>
        <end position="306"/>
    </location>
</feature>
<dbReference type="SMART" id="SM00302">
    <property type="entry name" value="GED"/>
    <property type="match status" value="1"/>
</dbReference>